<dbReference type="CDD" id="cd02696">
    <property type="entry name" value="MurNAc-LAA"/>
    <property type="match status" value="1"/>
</dbReference>
<dbReference type="CDD" id="cd00118">
    <property type="entry name" value="LysM"/>
    <property type="match status" value="1"/>
</dbReference>
<dbReference type="EMBL" id="JACSQM010000010">
    <property type="protein sequence ID" value="MBD7965928.1"/>
    <property type="molecule type" value="Genomic_DNA"/>
</dbReference>
<comment type="caution">
    <text evidence="3">The sequence shown here is derived from an EMBL/GenBank/DDBJ whole genome shotgun (WGS) entry which is preliminary data.</text>
</comment>
<organism evidence="3 4">
    <name type="scientific">Fictibacillus norfolkensis</name>
    <dbReference type="NCBI Taxonomy" id="2762233"/>
    <lineage>
        <taxon>Bacteria</taxon>
        <taxon>Bacillati</taxon>
        <taxon>Bacillota</taxon>
        <taxon>Bacilli</taxon>
        <taxon>Bacillales</taxon>
        <taxon>Fictibacillaceae</taxon>
        <taxon>Fictibacillus</taxon>
    </lineage>
</organism>
<keyword evidence="4" id="KW-1185">Reference proteome</keyword>
<reference evidence="3 4" key="1">
    <citation type="submission" date="2020-08" db="EMBL/GenBank/DDBJ databases">
        <title>A Genomic Blueprint of the Chicken Gut Microbiome.</title>
        <authorList>
            <person name="Gilroy R."/>
            <person name="Ravi A."/>
            <person name="Getino M."/>
            <person name="Pursley I."/>
            <person name="Horton D.L."/>
            <person name="Alikhan N.-F."/>
            <person name="Baker D."/>
            <person name="Gharbi K."/>
            <person name="Hall N."/>
            <person name="Watson M."/>
            <person name="Adriaenssens E.M."/>
            <person name="Foster-Nyarko E."/>
            <person name="Jarju S."/>
            <person name="Secka A."/>
            <person name="Antonio M."/>
            <person name="Oren A."/>
            <person name="Chaudhuri R."/>
            <person name="La Ragione R.M."/>
            <person name="Hildebrand F."/>
            <person name="Pallen M.J."/>
        </authorList>
    </citation>
    <scope>NUCLEOTIDE SEQUENCE [LARGE SCALE GENOMIC DNA]</scope>
    <source>
        <strain evidence="3 4">Sa2CUA10</strain>
    </source>
</reference>
<dbReference type="SMART" id="SM00646">
    <property type="entry name" value="Ami_3"/>
    <property type="match status" value="1"/>
</dbReference>
<dbReference type="InterPro" id="IPR018392">
    <property type="entry name" value="LysM"/>
</dbReference>
<dbReference type="RefSeq" id="WP_191755148.1">
    <property type="nucleotide sequence ID" value="NZ_JACSQM010000010.1"/>
</dbReference>
<keyword evidence="1" id="KW-0378">Hydrolase</keyword>
<evidence type="ECO:0000259" key="2">
    <source>
        <dbReference type="PROSITE" id="PS51782"/>
    </source>
</evidence>
<dbReference type="Pfam" id="PF01476">
    <property type="entry name" value="LysM"/>
    <property type="match status" value="1"/>
</dbReference>
<dbReference type="InterPro" id="IPR036779">
    <property type="entry name" value="LysM_dom_sf"/>
</dbReference>
<dbReference type="Proteomes" id="UP000603641">
    <property type="component" value="Unassembled WGS sequence"/>
</dbReference>
<proteinExistence type="predicted"/>
<dbReference type="PROSITE" id="PS51782">
    <property type="entry name" value="LYSM"/>
    <property type="match status" value="1"/>
</dbReference>
<dbReference type="SUPFAM" id="SSF54106">
    <property type="entry name" value="LysM domain"/>
    <property type="match status" value="1"/>
</dbReference>
<dbReference type="Gene3D" id="3.10.350.10">
    <property type="entry name" value="LysM domain"/>
    <property type="match status" value="1"/>
</dbReference>
<dbReference type="SUPFAM" id="SSF53187">
    <property type="entry name" value="Zn-dependent exopeptidases"/>
    <property type="match status" value="1"/>
</dbReference>
<accession>A0ABR8SQZ6</accession>
<evidence type="ECO:0000256" key="1">
    <source>
        <dbReference type="ARBA" id="ARBA00022801"/>
    </source>
</evidence>
<protein>
    <submittedName>
        <fullName evidence="3">N-acetylmuramoyl-L-alanine amidase</fullName>
    </submittedName>
</protein>
<evidence type="ECO:0000313" key="4">
    <source>
        <dbReference type="Proteomes" id="UP000603641"/>
    </source>
</evidence>
<sequence>MVKIFIDPGHGGTDPGAVGNNLTEKTLTLQIGIRIRDILLSEYSNVSILMSRTSDVTKSLTERTDAANAWGADFFLSVHVNAGGGTGYEDYIYPGSTAPTTTYQDNVHTEILKVVNFSDRGQKTANFHVLRESNMPALLTENGFIDNVNDANKLKTASFIENIARGHVNGIVKSFNLPKKAIYHTVVSGDTVYALSQQYGSTIQQIKSWNNLDNNYSIYPGQILRVK</sequence>
<dbReference type="InterPro" id="IPR002508">
    <property type="entry name" value="MurNAc-LAA_cat"/>
</dbReference>
<gene>
    <name evidence="3" type="ORF">H9648_17855</name>
</gene>
<name>A0ABR8SQZ6_9BACL</name>
<feature type="domain" description="LysM" evidence="2">
    <location>
        <begin position="182"/>
        <end position="226"/>
    </location>
</feature>
<dbReference type="PANTHER" id="PTHR30404">
    <property type="entry name" value="N-ACETYLMURAMOYL-L-ALANINE AMIDASE"/>
    <property type="match status" value="1"/>
</dbReference>
<evidence type="ECO:0000313" key="3">
    <source>
        <dbReference type="EMBL" id="MBD7965928.1"/>
    </source>
</evidence>
<dbReference type="Gene3D" id="3.40.630.40">
    <property type="entry name" value="Zn-dependent exopeptidases"/>
    <property type="match status" value="1"/>
</dbReference>
<dbReference type="Pfam" id="PF01520">
    <property type="entry name" value="Amidase_3"/>
    <property type="match status" value="1"/>
</dbReference>
<dbReference type="PANTHER" id="PTHR30404:SF0">
    <property type="entry name" value="N-ACETYLMURAMOYL-L-ALANINE AMIDASE AMIC"/>
    <property type="match status" value="1"/>
</dbReference>
<dbReference type="SMART" id="SM00257">
    <property type="entry name" value="LysM"/>
    <property type="match status" value="1"/>
</dbReference>
<dbReference type="InterPro" id="IPR050695">
    <property type="entry name" value="N-acetylmuramoyl_amidase_3"/>
</dbReference>